<dbReference type="InterPro" id="IPR056732">
    <property type="entry name" value="GBD_ATRN"/>
</dbReference>
<evidence type="ECO:0000256" key="3">
    <source>
        <dbReference type="ARBA" id="ARBA00022536"/>
    </source>
</evidence>
<feature type="region of interest" description="Disordered" evidence="11">
    <location>
        <begin position="411"/>
        <end position="441"/>
    </location>
</feature>
<evidence type="ECO:0000256" key="12">
    <source>
        <dbReference type="SAM" id="Phobius"/>
    </source>
</evidence>
<dbReference type="InterPro" id="IPR016201">
    <property type="entry name" value="PSI"/>
</dbReference>
<dbReference type="Gene3D" id="2.120.10.80">
    <property type="entry name" value="Kelch-type beta propeller"/>
    <property type="match status" value="2"/>
</dbReference>
<dbReference type="PROSITE" id="PS01180">
    <property type="entry name" value="CUB"/>
    <property type="match status" value="1"/>
</dbReference>
<keyword evidence="7 12" id="KW-0472">Membrane</keyword>
<dbReference type="InterPro" id="IPR002165">
    <property type="entry name" value="Plexin_repeat"/>
</dbReference>
<dbReference type="CDD" id="cd00041">
    <property type="entry name" value="CUB"/>
    <property type="match status" value="1"/>
</dbReference>
<dbReference type="Gene3D" id="2.10.25.10">
    <property type="entry name" value="Laminin"/>
    <property type="match status" value="4"/>
</dbReference>
<evidence type="ECO:0000256" key="9">
    <source>
        <dbReference type="ARBA" id="ARBA00023180"/>
    </source>
</evidence>
<evidence type="ECO:0000256" key="6">
    <source>
        <dbReference type="ARBA" id="ARBA00022989"/>
    </source>
</evidence>
<feature type="domain" description="EGF-like" evidence="14">
    <location>
        <begin position="227"/>
        <end position="260"/>
    </location>
</feature>
<accession>A0A5N5SLD7</accession>
<feature type="disulfide bond" evidence="10">
    <location>
        <begin position="231"/>
        <end position="241"/>
    </location>
</feature>
<keyword evidence="3 10" id="KW-0245">EGF-like domain</keyword>
<comment type="caution">
    <text evidence="10">Lacks conserved residue(s) required for the propagation of feature annotation.</text>
</comment>
<evidence type="ECO:0000256" key="10">
    <source>
        <dbReference type="PROSITE-ProRule" id="PRU00076"/>
    </source>
</evidence>
<dbReference type="PROSITE" id="PS50026">
    <property type="entry name" value="EGF_3"/>
    <property type="match status" value="1"/>
</dbReference>
<keyword evidence="8 10" id="KW-1015">Disulfide bond</keyword>
<reference evidence="15 16" key="1">
    <citation type="journal article" date="2019" name="PLoS Biol.">
        <title>Sex chromosomes control vertical transmission of feminizing Wolbachia symbionts in an isopod.</title>
        <authorList>
            <person name="Becking T."/>
            <person name="Chebbi M.A."/>
            <person name="Giraud I."/>
            <person name="Moumen B."/>
            <person name="Laverre T."/>
            <person name="Caubet Y."/>
            <person name="Peccoud J."/>
            <person name="Gilbert C."/>
            <person name="Cordaux R."/>
        </authorList>
    </citation>
    <scope>NUCLEOTIDE SEQUENCE [LARGE SCALE GENOMIC DNA]</scope>
    <source>
        <strain evidence="15">ANa2</strain>
        <tissue evidence="15">Whole body excluding digestive tract and cuticle</tissue>
    </source>
</reference>
<evidence type="ECO:0000313" key="15">
    <source>
        <dbReference type="EMBL" id="KAB7494399.1"/>
    </source>
</evidence>
<dbReference type="OrthoDB" id="9998912at2759"/>
<evidence type="ECO:0000256" key="7">
    <source>
        <dbReference type="ARBA" id="ARBA00023136"/>
    </source>
</evidence>
<name>A0A5N5SLD7_9CRUS</name>
<dbReference type="InterPro" id="IPR035914">
    <property type="entry name" value="Sperma_CUB_dom_sf"/>
</dbReference>
<dbReference type="Pfam" id="PF00053">
    <property type="entry name" value="EGF_laminin"/>
    <property type="match status" value="1"/>
</dbReference>
<comment type="caution">
    <text evidence="15">The sequence shown here is derived from an EMBL/GenBank/DDBJ whole genome shotgun (WGS) entry which is preliminary data.</text>
</comment>
<evidence type="ECO:0000256" key="1">
    <source>
        <dbReference type="ARBA" id="ARBA00004167"/>
    </source>
</evidence>
<dbReference type="CDD" id="cd00055">
    <property type="entry name" value="EGF_Lam"/>
    <property type="match status" value="1"/>
</dbReference>
<keyword evidence="2" id="KW-0880">Kelch repeat</keyword>
<feature type="compositionally biased region" description="Low complexity" evidence="11">
    <location>
        <begin position="1223"/>
        <end position="1233"/>
    </location>
</feature>
<evidence type="ECO:0000259" key="14">
    <source>
        <dbReference type="PROSITE" id="PS50026"/>
    </source>
</evidence>
<dbReference type="InterPro" id="IPR056737">
    <property type="entry name" value="Beta-prop_ATRN-MKLN-like"/>
</dbReference>
<feature type="transmembrane region" description="Helical" evidence="12">
    <location>
        <begin position="1143"/>
        <end position="1167"/>
    </location>
</feature>
<dbReference type="SUPFAM" id="SSF117281">
    <property type="entry name" value="Kelch motif"/>
    <property type="match status" value="2"/>
</dbReference>
<evidence type="ECO:0000259" key="13">
    <source>
        <dbReference type="PROSITE" id="PS01180"/>
    </source>
</evidence>
<dbReference type="InterPro" id="IPR015915">
    <property type="entry name" value="Kelch-typ_b-propeller"/>
</dbReference>
<dbReference type="FunFam" id="2.60.120.290:FF:000008">
    <property type="entry name" value="Attractin like 1"/>
    <property type="match status" value="1"/>
</dbReference>
<dbReference type="EMBL" id="SEYY01024092">
    <property type="protein sequence ID" value="KAB7494399.1"/>
    <property type="molecule type" value="Genomic_DNA"/>
</dbReference>
<dbReference type="PANTHER" id="PTHR46376">
    <property type="entry name" value="LEUCINE-ZIPPER-LIKE TRANSCRIPTIONAL REGULATOR 1"/>
    <property type="match status" value="1"/>
</dbReference>
<comment type="subcellular location">
    <subcellularLocation>
        <location evidence="1">Membrane</location>
        <topology evidence="1">Single-pass membrane protein</topology>
    </subcellularLocation>
</comment>
<dbReference type="PROSITE" id="PS00022">
    <property type="entry name" value="EGF_1"/>
    <property type="match status" value="2"/>
</dbReference>
<feature type="domain" description="CUB" evidence="13">
    <location>
        <begin position="76"/>
        <end position="193"/>
    </location>
</feature>
<keyword evidence="9" id="KW-0325">Glycoprotein</keyword>
<keyword evidence="6 12" id="KW-1133">Transmembrane helix</keyword>
<sequence>MADLLKFLFKSKFMRKLPNIVSFFSINLILYSLIVSSSKECSVGNNNSNEVCAHGVCKDNYCDCQPGWSGKYCQFCSGRVRLWNESGVITDGSGNYSEDNQCTWLIDPNRPNSHIRLYLDHFATECSWDHLYIYDGGSIYDPLLAVFSGMIVQDHYQASRTPEVVAKSGKALLYFYSDAAYNLTGFSISYKLNGCPSSGVGNECSGNGVCIEGACTCDAGWAGNDCTISLCPSNCHGNGDCSMEKHRCLCHAGYTGNDCNQKIDLGWWESYPSEVVFETTLDNKKHVDSYKDLERASHSSIVIDEEVWIVGGYFFDSKSFILANNLTDKTLRTVEPISQNYPKDLYGHSSVSYNGSIFIFGGAIPNGLENNELWKFDPDLRTLKQVDFPSDSENPVKSNFRQRRDSGKVSKNFLLGEGSDPPDKKRKDKLSENYRKSENNRPSVIREDSCLLSSSVIGSCMPIGVVGHAAVVVKDMMLIIFGHSSVYGTLNLVQEYHFRFNNWKVIEAEGAVVSGTYGHTAVWDPETSYVYVHGGLKTATSSQVVAHLLAYDPFKYKWTLKRPAPLPRFLHSATLMPGLMLVFGGNTHNDTAFSYGAKCFSADFLAYDIHCDTWHKLDSPPDLRTGTSRYGHTSVNVEGKMVIFGGFNGRMLGTTLYYHLGRCDIFSTKTECLNNYPGQKCIWNRVLERCEHLSSHDQTAHEFCPAESNSDKSLNFTSLCNSQSSCHSCLYNSFKCVWCNNGCFYEKCNDYSKVIVSPEGCEDRRRWRCKSLRSCNLCHAYKSTCNWLGKECVFAPNQTIVSGTATTGSNKLPTVVADIESSIDASSTHNDPTVNASGSSSAFGVTASIRSCPVTCSQRTTCANCTEGPCMWCFNQQRCVNNNSYLVSFPYGQCREWTTEPKRCPYVEKGLSKCMVHQTCKRCQEHIGCGWCDDGSGTGTGICLEGGQSGPIDPTNRIEWTVSKTCPIPQWFFTSCPACQCNNHGVTCEHETGVCHCHTKGVTGDHCERCDTQNNYYGEPLKGSCFYDLQIDYQFTFNLSKQEDIHIRQINFYNVPSKSDVDTDFDIQCSKPARIKISARQTGSHETWIVKNFTGTSIKRRFSASEYVFGSSENNTTFHVYVFNFTPPIEIIISFSQHPKLDLIQFFSIFSLCFMVLLLMAFVMWKIKQKYDTYTRRQRLMVEMEAMASRPFRAIFLELQLDHEVNTPLIARVNNGTTTTPGEASVSPVQEESPSVEDKGPPILQAVSKKKGKAKGQKKSPKGEGPLTEPLALSDELEKGGEYAMNNPSPISLEPCAGNRAAVLSLLVELPTGNRRFTSPGHPGGLAVASALVSLGPPRKSSVEITATSTTTLHDPELGKKGGGGGFSVGMKNKFVSR</sequence>
<protein>
    <submittedName>
        <fullName evidence="15">Attractin-like protein 1</fullName>
    </submittedName>
</protein>
<dbReference type="PANTHER" id="PTHR46376:SF2">
    <property type="entry name" value="DISTRACTED, ISOFORM B"/>
    <property type="match status" value="1"/>
</dbReference>
<evidence type="ECO:0000256" key="8">
    <source>
        <dbReference type="ARBA" id="ARBA00023157"/>
    </source>
</evidence>
<dbReference type="GO" id="GO:0016020">
    <property type="term" value="C:membrane"/>
    <property type="evidence" value="ECO:0007669"/>
    <property type="project" value="UniProtKB-SubCell"/>
</dbReference>
<keyword evidence="5" id="KW-0677">Repeat</keyword>
<gene>
    <name evidence="15" type="primary">Atrnl1</name>
    <name evidence="15" type="ORF">Anas_05384</name>
</gene>
<feature type="region of interest" description="Disordered" evidence="11">
    <location>
        <begin position="1213"/>
        <end position="1271"/>
    </location>
</feature>
<dbReference type="SMART" id="SM00181">
    <property type="entry name" value="EGF"/>
    <property type="match status" value="4"/>
</dbReference>
<dbReference type="Pfam" id="PF01437">
    <property type="entry name" value="PSI"/>
    <property type="match status" value="1"/>
</dbReference>
<dbReference type="InterPro" id="IPR002049">
    <property type="entry name" value="LE_dom"/>
</dbReference>
<feature type="compositionally biased region" description="Basic residues" evidence="11">
    <location>
        <begin position="1248"/>
        <end position="1260"/>
    </location>
</feature>
<dbReference type="Pfam" id="PF24981">
    <property type="entry name" value="Beta-prop_ATRN-LZTR1"/>
    <property type="match status" value="2"/>
</dbReference>
<dbReference type="SUPFAM" id="SSF49854">
    <property type="entry name" value="Spermadhesin, CUB domain"/>
    <property type="match status" value="1"/>
</dbReference>
<dbReference type="SMART" id="SM00042">
    <property type="entry name" value="CUB"/>
    <property type="match status" value="1"/>
</dbReference>
<evidence type="ECO:0000256" key="5">
    <source>
        <dbReference type="ARBA" id="ARBA00022737"/>
    </source>
</evidence>
<dbReference type="Pfam" id="PF23106">
    <property type="entry name" value="EGF_Teneurin"/>
    <property type="match status" value="1"/>
</dbReference>
<feature type="compositionally biased region" description="Basic and acidic residues" evidence="11">
    <location>
        <begin position="421"/>
        <end position="441"/>
    </location>
</feature>
<dbReference type="Gene3D" id="2.60.120.290">
    <property type="entry name" value="Spermadhesin, CUB domain"/>
    <property type="match status" value="1"/>
</dbReference>
<dbReference type="GO" id="GO:0005794">
    <property type="term" value="C:Golgi apparatus"/>
    <property type="evidence" value="ECO:0007669"/>
    <property type="project" value="TreeGrafter"/>
</dbReference>
<evidence type="ECO:0000313" key="16">
    <source>
        <dbReference type="Proteomes" id="UP000326759"/>
    </source>
</evidence>
<dbReference type="InterPro" id="IPR000859">
    <property type="entry name" value="CUB_dom"/>
</dbReference>
<dbReference type="InterPro" id="IPR000742">
    <property type="entry name" value="EGF"/>
</dbReference>
<dbReference type="InterPro" id="IPR051568">
    <property type="entry name" value="LZTR1/Attractin"/>
</dbReference>
<evidence type="ECO:0000256" key="11">
    <source>
        <dbReference type="SAM" id="MobiDB-lite"/>
    </source>
</evidence>
<keyword evidence="16" id="KW-1185">Reference proteome</keyword>
<organism evidence="15 16">
    <name type="scientific">Armadillidium nasatum</name>
    <dbReference type="NCBI Taxonomy" id="96803"/>
    <lineage>
        <taxon>Eukaryota</taxon>
        <taxon>Metazoa</taxon>
        <taxon>Ecdysozoa</taxon>
        <taxon>Arthropoda</taxon>
        <taxon>Crustacea</taxon>
        <taxon>Multicrustacea</taxon>
        <taxon>Malacostraca</taxon>
        <taxon>Eumalacostraca</taxon>
        <taxon>Peracarida</taxon>
        <taxon>Isopoda</taxon>
        <taxon>Oniscidea</taxon>
        <taxon>Crinocheta</taxon>
        <taxon>Armadillidiidae</taxon>
        <taxon>Armadillidium</taxon>
    </lineage>
</organism>
<evidence type="ECO:0000256" key="2">
    <source>
        <dbReference type="ARBA" id="ARBA00022441"/>
    </source>
</evidence>
<proteinExistence type="predicted"/>
<dbReference type="Pfam" id="PF24972">
    <property type="entry name" value="GBD_ATRN"/>
    <property type="match status" value="1"/>
</dbReference>
<feature type="disulfide bond" evidence="10">
    <location>
        <begin position="250"/>
        <end position="259"/>
    </location>
</feature>
<dbReference type="SMART" id="SM00423">
    <property type="entry name" value="PSI"/>
    <property type="match status" value="4"/>
</dbReference>
<dbReference type="Proteomes" id="UP000326759">
    <property type="component" value="Unassembled WGS sequence"/>
</dbReference>
<evidence type="ECO:0000256" key="4">
    <source>
        <dbReference type="ARBA" id="ARBA00022692"/>
    </source>
</evidence>
<dbReference type="PROSITE" id="PS01186">
    <property type="entry name" value="EGF_2"/>
    <property type="match status" value="1"/>
</dbReference>
<keyword evidence="4 12" id="KW-0812">Transmembrane</keyword>